<keyword evidence="9 10" id="KW-0131">Cell cycle</keyword>
<keyword evidence="4" id="KW-0479">Metal-binding</keyword>
<evidence type="ECO:0000256" key="1">
    <source>
        <dbReference type="ARBA" id="ARBA00001946"/>
    </source>
</evidence>
<dbReference type="GO" id="GO:0005829">
    <property type="term" value="C:cytosol"/>
    <property type="evidence" value="ECO:0007669"/>
    <property type="project" value="TreeGrafter"/>
</dbReference>
<protein>
    <recommendedName>
        <fullName evidence="10">Probable GTP-binding protein EngB</fullName>
    </recommendedName>
</protein>
<accession>A0A2A4SVS0</accession>
<keyword evidence="7 10" id="KW-0342">GTP-binding</keyword>
<comment type="cofactor">
    <cofactor evidence="1">
        <name>Mg(2+)</name>
        <dbReference type="ChEBI" id="CHEBI:18420"/>
    </cofactor>
</comment>
<dbReference type="NCBIfam" id="TIGR03598">
    <property type="entry name" value="GTPase_YsxC"/>
    <property type="match status" value="1"/>
</dbReference>
<reference evidence="13" key="1">
    <citation type="submission" date="2017-08" db="EMBL/GenBank/DDBJ databases">
        <title>A dynamic microbial community with high functional redundancy inhabits the cold, oxic subseafloor aquifer.</title>
        <authorList>
            <person name="Tully B.J."/>
            <person name="Wheat C.G."/>
            <person name="Glazer B.T."/>
            <person name="Huber J.A."/>
        </authorList>
    </citation>
    <scope>NUCLEOTIDE SEQUENCE [LARGE SCALE GENOMIC DNA]</scope>
</reference>
<sequence length="202" mass="23211">MKITSAEYITSFPRITEFDLTPLPSIAFIGRSNVGKSSLINHLVNRKKLVKTSSTPGKTQLINYFLINEQFYFVDLPGYGFANVPVKVKNSWRGMIEEFLLTCPQLALIVQLVDIRHKPSREDVEFQELLRRYKLTNLVIANKADKIKKNQIQKSQKIIKEILGVRSKPIVHSALKKIGHQEIWNQFTPYVVPQHEGELPVQ</sequence>
<dbReference type="PROSITE" id="PS51706">
    <property type="entry name" value="G_ENGB"/>
    <property type="match status" value="1"/>
</dbReference>
<keyword evidence="6" id="KW-0460">Magnesium</keyword>
<comment type="caution">
    <text evidence="12">The sequence shown here is derived from an EMBL/GenBank/DDBJ whole genome shotgun (WGS) entry which is preliminary data.</text>
</comment>
<evidence type="ECO:0000256" key="9">
    <source>
        <dbReference type="ARBA" id="ARBA00023306"/>
    </source>
</evidence>
<proteinExistence type="inferred from homology"/>
<dbReference type="SUPFAM" id="SSF52540">
    <property type="entry name" value="P-loop containing nucleoside triphosphate hydrolases"/>
    <property type="match status" value="1"/>
</dbReference>
<dbReference type="Pfam" id="PF01926">
    <property type="entry name" value="MMR_HSR1"/>
    <property type="match status" value="1"/>
</dbReference>
<dbReference type="PANTHER" id="PTHR11649:SF13">
    <property type="entry name" value="ENGB-TYPE G DOMAIN-CONTAINING PROTEIN"/>
    <property type="match status" value="1"/>
</dbReference>
<evidence type="ECO:0000256" key="10">
    <source>
        <dbReference type="HAMAP-Rule" id="MF_00321"/>
    </source>
</evidence>
<evidence type="ECO:0000256" key="5">
    <source>
        <dbReference type="ARBA" id="ARBA00022741"/>
    </source>
</evidence>
<dbReference type="InterPro" id="IPR027417">
    <property type="entry name" value="P-loop_NTPase"/>
</dbReference>
<keyword evidence="3 10" id="KW-0132">Cell division</keyword>
<dbReference type="InterPro" id="IPR006073">
    <property type="entry name" value="GTP-bd"/>
</dbReference>
<organism evidence="12 13">
    <name type="scientific">SAR324 cluster bacterium</name>
    <dbReference type="NCBI Taxonomy" id="2024889"/>
    <lineage>
        <taxon>Bacteria</taxon>
        <taxon>Deltaproteobacteria</taxon>
        <taxon>SAR324 cluster</taxon>
    </lineage>
</organism>
<evidence type="ECO:0000256" key="4">
    <source>
        <dbReference type="ARBA" id="ARBA00022723"/>
    </source>
</evidence>
<feature type="domain" description="EngB-type G" evidence="11">
    <location>
        <begin position="22"/>
        <end position="193"/>
    </location>
</feature>
<evidence type="ECO:0000313" key="13">
    <source>
        <dbReference type="Proteomes" id="UP000218113"/>
    </source>
</evidence>
<dbReference type="HAMAP" id="MF_00321">
    <property type="entry name" value="GTPase_EngB"/>
    <property type="match status" value="1"/>
</dbReference>
<dbReference type="InterPro" id="IPR030393">
    <property type="entry name" value="G_ENGB_dom"/>
</dbReference>
<dbReference type="EMBL" id="NVSR01000117">
    <property type="protein sequence ID" value="PCI24975.1"/>
    <property type="molecule type" value="Genomic_DNA"/>
</dbReference>
<evidence type="ECO:0000256" key="8">
    <source>
        <dbReference type="ARBA" id="ARBA00023210"/>
    </source>
</evidence>
<evidence type="ECO:0000256" key="6">
    <source>
        <dbReference type="ARBA" id="ARBA00022842"/>
    </source>
</evidence>
<comment type="function">
    <text evidence="10">Necessary for normal cell division and for the maintenance of normal septation.</text>
</comment>
<keyword evidence="5 10" id="KW-0547">Nucleotide-binding</keyword>
<evidence type="ECO:0000256" key="3">
    <source>
        <dbReference type="ARBA" id="ARBA00022618"/>
    </source>
</evidence>
<dbReference type="AlphaFoldDB" id="A0A2A4SVS0"/>
<evidence type="ECO:0000256" key="2">
    <source>
        <dbReference type="ARBA" id="ARBA00009638"/>
    </source>
</evidence>
<comment type="similarity">
    <text evidence="2 10">Belongs to the TRAFAC class TrmE-Era-EngA-EngB-Septin-like GTPase superfamily. EngB GTPase family.</text>
</comment>
<gene>
    <name evidence="10" type="primary">engB</name>
    <name evidence="12" type="ORF">COB67_11095</name>
</gene>
<dbReference type="GO" id="GO:0046872">
    <property type="term" value="F:metal ion binding"/>
    <property type="evidence" value="ECO:0007669"/>
    <property type="project" value="UniProtKB-KW"/>
</dbReference>
<dbReference type="PANTHER" id="PTHR11649">
    <property type="entry name" value="MSS1/TRME-RELATED GTP-BINDING PROTEIN"/>
    <property type="match status" value="1"/>
</dbReference>
<dbReference type="GO" id="GO:0005525">
    <property type="term" value="F:GTP binding"/>
    <property type="evidence" value="ECO:0007669"/>
    <property type="project" value="UniProtKB-UniRule"/>
</dbReference>
<name>A0A2A4SVS0_9DELT</name>
<evidence type="ECO:0000313" key="12">
    <source>
        <dbReference type="EMBL" id="PCI24975.1"/>
    </source>
</evidence>
<dbReference type="GO" id="GO:0000917">
    <property type="term" value="P:division septum assembly"/>
    <property type="evidence" value="ECO:0007669"/>
    <property type="project" value="UniProtKB-KW"/>
</dbReference>
<dbReference type="Gene3D" id="3.40.50.300">
    <property type="entry name" value="P-loop containing nucleotide triphosphate hydrolases"/>
    <property type="match status" value="1"/>
</dbReference>
<dbReference type="Proteomes" id="UP000218113">
    <property type="component" value="Unassembled WGS sequence"/>
</dbReference>
<dbReference type="CDD" id="cd01876">
    <property type="entry name" value="YihA_EngB"/>
    <property type="match status" value="1"/>
</dbReference>
<evidence type="ECO:0000256" key="7">
    <source>
        <dbReference type="ARBA" id="ARBA00023134"/>
    </source>
</evidence>
<evidence type="ECO:0000259" key="11">
    <source>
        <dbReference type="PROSITE" id="PS51706"/>
    </source>
</evidence>
<dbReference type="InterPro" id="IPR019987">
    <property type="entry name" value="GTP-bd_ribosome_bio_YsxC"/>
</dbReference>
<keyword evidence="8 10" id="KW-0717">Septation</keyword>